<dbReference type="AlphaFoldDB" id="A0A381QC13"/>
<accession>A0A381QC13</accession>
<keyword evidence="1" id="KW-1133">Transmembrane helix</keyword>
<proteinExistence type="predicted"/>
<evidence type="ECO:0008006" key="3">
    <source>
        <dbReference type="Google" id="ProtNLM"/>
    </source>
</evidence>
<feature type="transmembrane region" description="Helical" evidence="1">
    <location>
        <begin position="39"/>
        <end position="62"/>
    </location>
</feature>
<gene>
    <name evidence="2" type="ORF">METZ01_LOCUS29700</name>
</gene>
<dbReference type="EMBL" id="UINC01001294">
    <property type="protein sequence ID" value="SUZ76846.1"/>
    <property type="molecule type" value="Genomic_DNA"/>
</dbReference>
<reference evidence="2" key="1">
    <citation type="submission" date="2018-05" db="EMBL/GenBank/DDBJ databases">
        <authorList>
            <person name="Lanie J.A."/>
            <person name="Ng W.-L."/>
            <person name="Kazmierczak K.M."/>
            <person name="Andrzejewski T.M."/>
            <person name="Davidsen T.M."/>
            <person name="Wayne K.J."/>
            <person name="Tettelin H."/>
            <person name="Glass J.I."/>
            <person name="Rusch D."/>
            <person name="Podicherti R."/>
            <person name="Tsui H.-C.T."/>
            <person name="Winkler M.E."/>
        </authorList>
    </citation>
    <scope>NUCLEOTIDE SEQUENCE</scope>
</reference>
<name>A0A381QC13_9ZZZZ</name>
<organism evidence="2">
    <name type="scientific">marine metagenome</name>
    <dbReference type="NCBI Taxonomy" id="408172"/>
    <lineage>
        <taxon>unclassified sequences</taxon>
        <taxon>metagenomes</taxon>
        <taxon>ecological metagenomes</taxon>
    </lineage>
</organism>
<feature type="transmembrane region" description="Helical" evidence="1">
    <location>
        <begin position="68"/>
        <end position="89"/>
    </location>
</feature>
<keyword evidence="1" id="KW-0812">Transmembrane</keyword>
<keyword evidence="1" id="KW-0472">Membrane</keyword>
<protein>
    <recommendedName>
        <fullName evidence="3">TIGR03987 family protein</fullName>
    </recommendedName>
</protein>
<evidence type="ECO:0000313" key="2">
    <source>
        <dbReference type="EMBL" id="SUZ76846.1"/>
    </source>
</evidence>
<sequence length="127" mass="13568">MLNAHSGFRYLVMIAGLIVIGYAVYGMATGRSYDKTMRITSAVFTGLVDLTALLGIVTLLSGTFYPALIGHITMMVLAVVVAHVVSVVIKRRPEEERTYAPHLVGTLVVLGLIAWGILAIGRPLVGS</sequence>
<evidence type="ECO:0000256" key="1">
    <source>
        <dbReference type="SAM" id="Phobius"/>
    </source>
</evidence>
<feature type="transmembrane region" description="Helical" evidence="1">
    <location>
        <begin position="6"/>
        <end position="27"/>
    </location>
</feature>
<feature type="transmembrane region" description="Helical" evidence="1">
    <location>
        <begin position="101"/>
        <end position="121"/>
    </location>
</feature>